<dbReference type="EMBL" id="CAMXCT010006756">
    <property type="protein sequence ID" value="CAI4019558.1"/>
    <property type="molecule type" value="Genomic_DNA"/>
</dbReference>
<organism evidence="1">
    <name type="scientific">Cladocopium goreaui</name>
    <dbReference type="NCBI Taxonomy" id="2562237"/>
    <lineage>
        <taxon>Eukaryota</taxon>
        <taxon>Sar</taxon>
        <taxon>Alveolata</taxon>
        <taxon>Dinophyceae</taxon>
        <taxon>Suessiales</taxon>
        <taxon>Symbiodiniaceae</taxon>
        <taxon>Cladocopium</taxon>
    </lineage>
</organism>
<accession>A0A9P1GRI4</accession>
<evidence type="ECO:0000313" key="3">
    <source>
        <dbReference type="Proteomes" id="UP001152797"/>
    </source>
</evidence>
<protein>
    <submittedName>
        <fullName evidence="1">Uncharacterized protein</fullName>
    </submittedName>
</protein>
<evidence type="ECO:0000313" key="2">
    <source>
        <dbReference type="EMBL" id="CAL4806870.1"/>
    </source>
</evidence>
<dbReference type="AlphaFoldDB" id="A0A9P1GRI4"/>
<keyword evidence="3" id="KW-1185">Reference proteome</keyword>
<gene>
    <name evidence="1" type="ORF">C1SCF055_LOCUS44052</name>
</gene>
<comment type="caution">
    <text evidence="1">The sequence shown here is derived from an EMBL/GenBank/DDBJ whole genome shotgun (WGS) entry which is preliminary data.</text>
</comment>
<reference evidence="1" key="1">
    <citation type="submission" date="2022-10" db="EMBL/GenBank/DDBJ databases">
        <authorList>
            <person name="Chen Y."/>
            <person name="Dougan E. K."/>
            <person name="Chan C."/>
            <person name="Rhodes N."/>
            <person name="Thang M."/>
        </authorList>
    </citation>
    <scope>NUCLEOTIDE SEQUENCE</scope>
</reference>
<dbReference type="EMBL" id="CAMXCT020006756">
    <property type="protein sequence ID" value="CAL1172933.1"/>
    <property type="molecule type" value="Genomic_DNA"/>
</dbReference>
<name>A0A9P1GRI4_9DINO</name>
<reference evidence="2 3" key="2">
    <citation type="submission" date="2024-05" db="EMBL/GenBank/DDBJ databases">
        <authorList>
            <person name="Chen Y."/>
            <person name="Shah S."/>
            <person name="Dougan E. K."/>
            <person name="Thang M."/>
            <person name="Chan C."/>
        </authorList>
    </citation>
    <scope>NUCLEOTIDE SEQUENCE [LARGE SCALE GENOMIC DNA]</scope>
</reference>
<dbReference type="EMBL" id="CAMXCT030006756">
    <property type="protein sequence ID" value="CAL4806870.1"/>
    <property type="molecule type" value="Genomic_DNA"/>
</dbReference>
<dbReference type="Proteomes" id="UP001152797">
    <property type="component" value="Unassembled WGS sequence"/>
</dbReference>
<proteinExistence type="predicted"/>
<evidence type="ECO:0000313" key="1">
    <source>
        <dbReference type="EMBL" id="CAI4019558.1"/>
    </source>
</evidence>
<sequence length="241" mass="26956">MPTAGLHENRGCPEQVPDVFDCESGYQNWPESWSVSKKATDFHGPVPGMVLRSPSSWLPRDLEDWHGLWTGPKKAFCCKTYALGCPTHDPAVEEPVREEVHVVDVPPAPAPVTVVHHVHHYTTVSEPVEVEPAAAPYDCDAGYANWRNGWSEHKKGWCCARQSVGCSYQCQEGAMTSFHEKAWCCWHLTIGCDGAELQQSYDCSAGFANWRAGWSEGKKLWCCQHYSQGCQRPSDLHVKIL</sequence>